<dbReference type="RefSeq" id="WP_046152082.1">
    <property type="nucleotide sequence ID" value="NZ_CADFGU010000004.1"/>
</dbReference>
<sequence>MPHITLELYPRELSAKEKHDIGEALADVLKKHLGSSDSAISVAIEMIPREEWKEKVYDPRIKAVMDTLVRKPGYEL</sequence>
<protein>
    <submittedName>
        <fullName evidence="4">Tautomerase PptA</fullName>
    </submittedName>
</protein>
<dbReference type="GO" id="GO:0005737">
    <property type="term" value="C:cytoplasm"/>
    <property type="evidence" value="ECO:0007669"/>
    <property type="project" value="InterPro"/>
</dbReference>
<evidence type="ECO:0000313" key="5">
    <source>
        <dbReference type="Proteomes" id="UP000033618"/>
    </source>
</evidence>
<feature type="active site" description="Proton acceptor; via imino nitrogen" evidence="2">
    <location>
        <position position="2"/>
    </location>
</feature>
<dbReference type="Gene3D" id="3.30.429.10">
    <property type="entry name" value="Macrophage Migration Inhibitory Factor"/>
    <property type="match status" value="1"/>
</dbReference>
<dbReference type="InterPro" id="IPR014347">
    <property type="entry name" value="Tautomerase/MIF_sf"/>
</dbReference>
<dbReference type="Pfam" id="PF01361">
    <property type="entry name" value="Tautomerase"/>
    <property type="match status" value="1"/>
</dbReference>
<dbReference type="PIRSF" id="PIRSF037799">
    <property type="entry name" value="Tautomer_YdcE_prd"/>
    <property type="match status" value="1"/>
</dbReference>
<gene>
    <name evidence="4" type="ORF">WM40_02760</name>
</gene>
<dbReference type="OrthoDB" id="8527422at2"/>
<feature type="domain" description="4-oxalocrotonate tautomerase-like" evidence="3">
    <location>
        <begin position="2"/>
        <end position="52"/>
    </location>
</feature>
<dbReference type="STRING" id="28092.WM40_02760"/>
<comment type="caution">
    <text evidence="4">The sequence shown here is derived from an EMBL/GenBank/DDBJ whole genome shotgun (WGS) entry which is preliminary data.</text>
</comment>
<evidence type="ECO:0000256" key="2">
    <source>
        <dbReference type="PIRSR" id="PIRSR037799-1"/>
    </source>
</evidence>
<keyword evidence="5" id="KW-1185">Reference proteome</keyword>
<reference evidence="4 5" key="1">
    <citation type="submission" date="2015-03" db="EMBL/GenBank/DDBJ databases">
        <title>Draft Genome Sequence of Burkholderia andropogonis type strain ICMP2807, isolated from Sorghum bicolor.</title>
        <authorList>
            <person name="Lopes-Santos L."/>
            <person name="Castro D.B."/>
            <person name="Ottoboni L.M."/>
            <person name="Park D."/>
            <person name="Weirc B.S."/>
            <person name="Destefano S.A."/>
        </authorList>
    </citation>
    <scope>NUCLEOTIDE SEQUENCE [LARGE SCALE GENOMIC DNA]</scope>
    <source>
        <strain evidence="4 5">ICMP2807</strain>
    </source>
</reference>
<dbReference type="Proteomes" id="UP000033618">
    <property type="component" value="Unassembled WGS sequence"/>
</dbReference>
<dbReference type="EMBL" id="LAQU01000002">
    <property type="protein sequence ID" value="KKB64926.1"/>
    <property type="molecule type" value="Genomic_DNA"/>
</dbReference>
<dbReference type="GO" id="GO:0016862">
    <property type="term" value="F:intramolecular oxidoreductase activity, interconverting keto- and enol-groups"/>
    <property type="evidence" value="ECO:0007669"/>
    <property type="project" value="InterPro"/>
</dbReference>
<keyword evidence="1" id="KW-0413">Isomerase</keyword>
<evidence type="ECO:0000313" key="4">
    <source>
        <dbReference type="EMBL" id="KKB64926.1"/>
    </source>
</evidence>
<evidence type="ECO:0000256" key="1">
    <source>
        <dbReference type="ARBA" id="ARBA00023235"/>
    </source>
</evidence>
<dbReference type="PATRIC" id="fig|28092.6.peg.649"/>
<dbReference type="InterPro" id="IPR017284">
    <property type="entry name" value="Tautomerase_PptA"/>
</dbReference>
<evidence type="ECO:0000259" key="3">
    <source>
        <dbReference type="Pfam" id="PF01361"/>
    </source>
</evidence>
<proteinExistence type="predicted"/>
<dbReference type="AlphaFoldDB" id="A0A0F5K466"/>
<name>A0A0F5K466_9BURK</name>
<dbReference type="NCBIfam" id="NF002324">
    <property type="entry name" value="PRK01271.1"/>
    <property type="match status" value="1"/>
</dbReference>
<dbReference type="SUPFAM" id="SSF55331">
    <property type="entry name" value="Tautomerase/MIF"/>
    <property type="match status" value="1"/>
</dbReference>
<dbReference type="InterPro" id="IPR004370">
    <property type="entry name" value="4-OT-like_dom"/>
</dbReference>
<organism evidence="4 5">
    <name type="scientific">Robbsia andropogonis</name>
    <dbReference type="NCBI Taxonomy" id="28092"/>
    <lineage>
        <taxon>Bacteria</taxon>
        <taxon>Pseudomonadati</taxon>
        <taxon>Pseudomonadota</taxon>
        <taxon>Betaproteobacteria</taxon>
        <taxon>Burkholderiales</taxon>
        <taxon>Burkholderiaceae</taxon>
        <taxon>Robbsia</taxon>
    </lineage>
</organism>
<accession>A0A0F5K466</accession>